<evidence type="ECO:0000313" key="1">
    <source>
        <dbReference type="EMBL" id="UPV79717.1"/>
    </source>
</evidence>
<keyword evidence="2" id="KW-1185">Reference proteome</keyword>
<proteinExistence type="predicted"/>
<accession>A0ACD4A0Q8</accession>
<protein>
    <submittedName>
        <fullName evidence="1">Aminotransferase class I/II-fold pyridoxal phosphate-dependent enzyme</fullName>
    </submittedName>
</protein>
<dbReference type="Proteomes" id="UP000830837">
    <property type="component" value="Chromosome"/>
</dbReference>
<name>A0ACD4A0Q8_9BACI</name>
<sequence length="481" mass="53983">MELSFLPNNAFIDPNGHNVNDIRGLVDQLVGLVIENSIHAAKRETLPSMESFDYSSIPETGIELERLLLNLQVIIKNSMNPQNPRYMGHMDSIPTLMSCVGEFISSSINNNMLSLEMSPVFSKMEAQLLKTIARMFGYDDKSGGVMTSGGSLANLHALTAARNFKLNVKKTGICGLSGQPVIFVSDVSHTSLHKAAMILGLGTSSIIPVKSNNLARMDIYDLETKIQHAKSEGNIPFAVVATAGTTVTGSLDPILPIARITKKNGLWLHVDAAYGGALIFSDEYRDKLAGIEMADSVTFNPQKWMYITKTCAMTLFKNREILETDFRISAPYMNDTDFINLGEIGVQGTRHADILKLYLTLQHIGTKGYNQLISESFALNEEFIKQVKQRPFLELYCEPDTNICCFRGIPNDIDIDQWDNWNLELQQFLLTEENIFLSLPDFKGHRWLRAVLLNPFITGTLIQELFRKIDQFHDEYKKMKV</sequence>
<dbReference type="EMBL" id="CP096590">
    <property type="protein sequence ID" value="UPV79717.1"/>
    <property type="molecule type" value="Genomic_DNA"/>
</dbReference>
<organism evidence="1 2">
    <name type="scientific">Bacillus rugosus</name>
    <dbReference type="NCBI Taxonomy" id="2715209"/>
    <lineage>
        <taxon>Bacteria</taxon>
        <taxon>Bacillati</taxon>
        <taxon>Bacillota</taxon>
        <taxon>Bacilli</taxon>
        <taxon>Bacillales</taxon>
        <taxon>Bacillaceae</taxon>
        <taxon>Bacillus</taxon>
    </lineage>
</organism>
<gene>
    <name evidence="1" type="ORF">M0696_02965</name>
</gene>
<reference evidence="1" key="1">
    <citation type="submission" date="2022-04" db="EMBL/GenBank/DDBJ databases">
        <title>Complete genome of Bacillus.</title>
        <authorList>
            <person name="Kong X."/>
            <person name="Hou M."/>
        </authorList>
    </citation>
    <scope>NUCLEOTIDE SEQUENCE</scope>
    <source>
        <strain evidence="1">A78.1</strain>
    </source>
</reference>
<evidence type="ECO:0000313" key="2">
    <source>
        <dbReference type="Proteomes" id="UP000830837"/>
    </source>
</evidence>
<keyword evidence="1" id="KW-0808">Transferase</keyword>
<keyword evidence="1" id="KW-0032">Aminotransferase</keyword>